<evidence type="ECO:0000313" key="4">
    <source>
        <dbReference type="EMBL" id="EPS58354.1"/>
    </source>
</evidence>
<dbReference type="SMART" id="SM00733">
    <property type="entry name" value="Mterf"/>
    <property type="match status" value="1"/>
</dbReference>
<evidence type="ECO:0000256" key="1">
    <source>
        <dbReference type="ARBA" id="ARBA00007692"/>
    </source>
</evidence>
<dbReference type="OrthoDB" id="431485at2759"/>
<dbReference type="Pfam" id="PF02536">
    <property type="entry name" value="mTERF"/>
    <property type="match status" value="1"/>
</dbReference>
<sequence>MAEGICPVTSGEAKRWKLTIRCVVGSQSTTYHWQQSVAGSHEANAYCCPEGLKIAHRLKIPLVILESDRGCSPRQLCPIVEDLMSILAKFDSLRLSYVRRELNVESHCLAKQRRFPRYRNLKSRLREQQDDDEAWNSCKQYLSPYGFEAEEEEIILGKAFGRIHSPYWGEDREQQQAPSVYETLRYFKDGLGLGDEDVAKILKKFPELLGCSLDNEIIPNVERLKVKWNIHGKSLRKLLLRNPGVLGFNIDCEGDCQALCTRCWARF</sequence>
<keyword evidence="2" id="KW-0806">Transcription termination</keyword>
<keyword evidence="2" id="KW-0804">Transcription</keyword>
<dbReference type="EMBL" id="AUSU01009297">
    <property type="protein sequence ID" value="EPS58354.1"/>
    <property type="molecule type" value="Genomic_DNA"/>
</dbReference>
<keyword evidence="2" id="KW-0805">Transcription regulation</keyword>
<proteinExistence type="inferred from homology"/>
<name>S8BVK2_9LAMI</name>
<comment type="similarity">
    <text evidence="1">Belongs to the mTERF family.</text>
</comment>
<evidence type="ECO:0000256" key="3">
    <source>
        <dbReference type="ARBA" id="ARBA00022946"/>
    </source>
</evidence>
<comment type="caution">
    <text evidence="4">The sequence shown here is derived from an EMBL/GenBank/DDBJ whole genome shotgun (WGS) entry which is preliminary data.</text>
</comment>
<gene>
    <name evidence="4" type="ORF">M569_16460</name>
</gene>
<accession>S8BVK2</accession>
<dbReference type="GO" id="GO:0003676">
    <property type="term" value="F:nucleic acid binding"/>
    <property type="evidence" value="ECO:0007669"/>
    <property type="project" value="InterPro"/>
</dbReference>
<dbReference type="AlphaFoldDB" id="S8BVK2"/>
<evidence type="ECO:0008006" key="6">
    <source>
        <dbReference type="Google" id="ProtNLM"/>
    </source>
</evidence>
<keyword evidence="5" id="KW-1185">Reference proteome</keyword>
<dbReference type="GO" id="GO:0006353">
    <property type="term" value="P:DNA-templated transcription termination"/>
    <property type="evidence" value="ECO:0007669"/>
    <property type="project" value="UniProtKB-KW"/>
</dbReference>
<keyword evidence="3" id="KW-0809">Transit peptide</keyword>
<dbReference type="Proteomes" id="UP000015453">
    <property type="component" value="Unassembled WGS sequence"/>
</dbReference>
<reference evidence="4 5" key="1">
    <citation type="journal article" date="2013" name="BMC Genomics">
        <title>The miniature genome of a carnivorous plant Genlisea aurea contains a low number of genes and short non-coding sequences.</title>
        <authorList>
            <person name="Leushkin E.V."/>
            <person name="Sutormin R.A."/>
            <person name="Nabieva E.R."/>
            <person name="Penin A.A."/>
            <person name="Kondrashov A.S."/>
            <person name="Logacheva M.D."/>
        </authorList>
    </citation>
    <scope>NUCLEOTIDE SEQUENCE [LARGE SCALE GENOMIC DNA]</scope>
</reference>
<evidence type="ECO:0000256" key="2">
    <source>
        <dbReference type="ARBA" id="ARBA00022472"/>
    </source>
</evidence>
<organism evidence="4 5">
    <name type="scientific">Genlisea aurea</name>
    <dbReference type="NCBI Taxonomy" id="192259"/>
    <lineage>
        <taxon>Eukaryota</taxon>
        <taxon>Viridiplantae</taxon>
        <taxon>Streptophyta</taxon>
        <taxon>Embryophyta</taxon>
        <taxon>Tracheophyta</taxon>
        <taxon>Spermatophyta</taxon>
        <taxon>Magnoliopsida</taxon>
        <taxon>eudicotyledons</taxon>
        <taxon>Gunneridae</taxon>
        <taxon>Pentapetalae</taxon>
        <taxon>asterids</taxon>
        <taxon>lamiids</taxon>
        <taxon>Lamiales</taxon>
        <taxon>Lentibulariaceae</taxon>
        <taxon>Genlisea</taxon>
    </lineage>
</organism>
<dbReference type="Gene3D" id="1.25.70.10">
    <property type="entry name" value="Transcription termination factor 3, mitochondrial"/>
    <property type="match status" value="1"/>
</dbReference>
<evidence type="ECO:0000313" key="5">
    <source>
        <dbReference type="Proteomes" id="UP000015453"/>
    </source>
</evidence>
<dbReference type="InterPro" id="IPR038538">
    <property type="entry name" value="MTERF_sf"/>
</dbReference>
<dbReference type="InterPro" id="IPR003690">
    <property type="entry name" value="MTERF"/>
</dbReference>
<protein>
    <recommendedName>
        <fullName evidence="6">Mitochondrial transcription termination factor family protein</fullName>
    </recommendedName>
</protein>